<keyword evidence="2" id="KW-0597">Phosphoprotein</keyword>
<comment type="caution">
    <text evidence="5">The sequence shown here is derived from an EMBL/GenBank/DDBJ whole genome shotgun (WGS) entry which is preliminary data.</text>
</comment>
<evidence type="ECO:0000313" key="6">
    <source>
        <dbReference type="Proteomes" id="UP000285575"/>
    </source>
</evidence>
<sequence length="133" mass="13482">MSDPQSKGSPGATSPAATGGFDPVALGRLRELDPDGRHGVLQRVLVAFETSLSRMLVQLAAEREGGNAAVVAGVAHTLKSSSASVGALDLAQACAEVERRLRTGEPGSLGGDIERLLAAGEGALATVRAMLHA</sequence>
<keyword evidence="6" id="KW-1185">Reference proteome</keyword>
<dbReference type="RefSeq" id="WP_128229623.1">
    <property type="nucleotide sequence ID" value="NZ_SACR01000004.1"/>
</dbReference>
<evidence type="ECO:0000256" key="2">
    <source>
        <dbReference type="PROSITE-ProRule" id="PRU00110"/>
    </source>
</evidence>
<reference evidence="5 6" key="1">
    <citation type="submission" date="2019-01" db="EMBL/GenBank/DDBJ databases">
        <authorList>
            <person name="Chen W.-M."/>
        </authorList>
    </citation>
    <scope>NUCLEOTIDE SEQUENCE [LARGE SCALE GENOMIC DNA]</scope>
    <source>
        <strain evidence="5 6">KYPY4</strain>
    </source>
</reference>
<dbReference type="InterPro" id="IPR008207">
    <property type="entry name" value="Sig_transdc_His_kin_Hpt_dom"/>
</dbReference>
<dbReference type="PROSITE" id="PS50894">
    <property type="entry name" value="HPT"/>
    <property type="match status" value="1"/>
</dbReference>
<name>A0A437RFN7_9BURK</name>
<evidence type="ECO:0000256" key="1">
    <source>
        <dbReference type="ARBA" id="ARBA00023012"/>
    </source>
</evidence>
<feature type="modified residue" description="Phosphohistidine" evidence="2">
    <location>
        <position position="76"/>
    </location>
</feature>
<feature type="region of interest" description="Disordered" evidence="3">
    <location>
        <begin position="1"/>
        <end position="21"/>
    </location>
</feature>
<dbReference type="OrthoDB" id="9156520at2"/>
<evidence type="ECO:0000259" key="4">
    <source>
        <dbReference type="PROSITE" id="PS50894"/>
    </source>
</evidence>
<dbReference type="GO" id="GO:0004672">
    <property type="term" value="F:protein kinase activity"/>
    <property type="evidence" value="ECO:0007669"/>
    <property type="project" value="UniProtKB-ARBA"/>
</dbReference>
<dbReference type="SUPFAM" id="SSF47226">
    <property type="entry name" value="Histidine-containing phosphotransfer domain, HPT domain"/>
    <property type="match status" value="1"/>
</dbReference>
<dbReference type="Gene3D" id="1.20.120.160">
    <property type="entry name" value="HPT domain"/>
    <property type="match status" value="1"/>
</dbReference>
<organism evidence="5 6">
    <name type="scientific">Rubrivivax rivuli</name>
    <dbReference type="NCBI Taxonomy" id="1862385"/>
    <lineage>
        <taxon>Bacteria</taxon>
        <taxon>Pseudomonadati</taxon>
        <taxon>Pseudomonadota</taxon>
        <taxon>Betaproteobacteria</taxon>
        <taxon>Burkholderiales</taxon>
        <taxon>Sphaerotilaceae</taxon>
        <taxon>Rubrivivax</taxon>
    </lineage>
</organism>
<dbReference type="Pfam" id="PF01627">
    <property type="entry name" value="Hpt"/>
    <property type="match status" value="1"/>
</dbReference>
<evidence type="ECO:0000313" key="5">
    <source>
        <dbReference type="EMBL" id="RVU45534.1"/>
    </source>
</evidence>
<protein>
    <submittedName>
        <fullName evidence="5">Hpt domain-containing protein</fullName>
    </submittedName>
</protein>
<dbReference type="Proteomes" id="UP000285575">
    <property type="component" value="Unassembled WGS sequence"/>
</dbReference>
<proteinExistence type="predicted"/>
<dbReference type="AlphaFoldDB" id="A0A437RFN7"/>
<feature type="domain" description="HPt" evidence="4">
    <location>
        <begin position="37"/>
        <end position="133"/>
    </location>
</feature>
<dbReference type="SMART" id="SM00073">
    <property type="entry name" value="HPT"/>
    <property type="match status" value="1"/>
</dbReference>
<evidence type="ECO:0000256" key="3">
    <source>
        <dbReference type="SAM" id="MobiDB-lite"/>
    </source>
</evidence>
<keyword evidence="1" id="KW-0902">Two-component regulatory system</keyword>
<dbReference type="EMBL" id="SACR01000004">
    <property type="protein sequence ID" value="RVU45534.1"/>
    <property type="molecule type" value="Genomic_DNA"/>
</dbReference>
<dbReference type="InterPro" id="IPR036641">
    <property type="entry name" value="HPT_dom_sf"/>
</dbReference>
<gene>
    <name evidence="5" type="ORF">EOE66_15600</name>
</gene>
<accession>A0A437RFN7</accession>
<feature type="compositionally biased region" description="Polar residues" evidence="3">
    <location>
        <begin position="1"/>
        <end position="16"/>
    </location>
</feature>
<dbReference type="GO" id="GO:0000160">
    <property type="term" value="P:phosphorelay signal transduction system"/>
    <property type="evidence" value="ECO:0007669"/>
    <property type="project" value="UniProtKB-KW"/>
</dbReference>